<dbReference type="Pfam" id="PF17645">
    <property type="entry name" value="Amdase"/>
    <property type="match status" value="1"/>
</dbReference>
<comment type="caution">
    <text evidence="1">The sequence shown here is derived from an EMBL/GenBank/DDBJ whole genome shotgun (WGS) entry which is preliminary data.</text>
</comment>
<keyword evidence="2" id="KW-1185">Reference proteome</keyword>
<reference evidence="2" key="1">
    <citation type="submission" date="2018-08" db="EMBL/GenBank/DDBJ databases">
        <authorList>
            <person name="Kim S.-J."/>
            <person name="Jung G.-Y."/>
        </authorList>
    </citation>
    <scope>NUCLEOTIDE SEQUENCE [LARGE SCALE GENOMIC DNA]</scope>
    <source>
        <strain evidence="2">GY_H</strain>
    </source>
</reference>
<proteinExistence type="predicted"/>
<dbReference type="PANTHER" id="PTHR40267:SF1">
    <property type="entry name" value="BLR3294 PROTEIN"/>
    <property type="match status" value="1"/>
</dbReference>
<sequence>MVRPTRRPGTLEELIRILPEGIGIVPLLLNFKAGSNSEFLESLPQYEAFVAELAEQGVDFIILSGAPPFMLLGYEGERALIEAWEAKYGTPIVTDPQMQVASLRALGIKSFVGASYSAIQNEIVLKYMAEAGFQSLSMEPIDVPFDQVSQISAERLYSHVKRQCVRHPGADGIYIQGGGWQTARVVQMLEDDLQMPVVHATICQAWEIHTRLRVRQVASGYGRLLTELPKNPAIASHRAKADPGLER</sequence>
<dbReference type="PANTHER" id="PTHR40267">
    <property type="entry name" value="BLR3294 PROTEIN"/>
    <property type="match status" value="1"/>
</dbReference>
<evidence type="ECO:0008006" key="3">
    <source>
        <dbReference type="Google" id="ProtNLM"/>
    </source>
</evidence>
<dbReference type="Gene3D" id="3.40.50.12500">
    <property type="match status" value="1"/>
</dbReference>
<evidence type="ECO:0000313" key="2">
    <source>
        <dbReference type="Proteomes" id="UP000263993"/>
    </source>
</evidence>
<accession>A0A371B3N2</accession>
<dbReference type="AlphaFoldDB" id="A0A371B3N2"/>
<organism evidence="1 2">
    <name type="scientific">Undibacter mobilis</name>
    <dbReference type="NCBI Taxonomy" id="2292256"/>
    <lineage>
        <taxon>Bacteria</taxon>
        <taxon>Pseudomonadati</taxon>
        <taxon>Pseudomonadota</taxon>
        <taxon>Alphaproteobacteria</taxon>
        <taxon>Hyphomicrobiales</taxon>
        <taxon>Nitrobacteraceae</taxon>
        <taxon>Undibacter</taxon>
    </lineage>
</organism>
<evidence type="ECO:0000313" key="1">
    <source>
        <dbReference type="EMBL" id="RDV02063.1"/>
    </source>
</evidence>
<gene>
    <name evidence="1" type="ORF">DXH78_15785</name>
</gene>
<protein>
    <recommendedName>
        <fullName evidence="3">Maleate isomerase</fullName>
    </recommendedName>
</protein>
<dbReference type="EMBL" id="QRGO01000002">
    <property type="protein sequence ID" value="RDV02063.1"/>
    <property type="molecule type" value="Genomic_DNA"/>
</dbReference>
<dbReference type="InterPro" id="IPR053714">
    <property type="entry name" value="Iso_Racemase_Enz_sf"/>
</dbReference>
<dbReference type="Proteomes" id="UP000263993">
    <property type="component" value="Unassembled WGS sequence"/>
</dbReference>
<dbReference type="InterPro" id="IPR026286">
    <property type="entry name" value="MaiA/AMDase"/>
</dbReference>
<name>A0A371B3N2_9BRAD</name>